<keyword evidence="2 5" id="KW-0812">Transmembrane</keyword>
<dbReference type="NCBIfam" id="TIGR01770">
    <property type="entry name" value="NDH_I_N"/>
    <property type="match status" value="1"/>
</dbReference>
<evidence type="ECO:0000256" key="5">
    <source>
        <dbReference type="HAMAP-Rule" id="MF_00445"/>
    </source>
</evidence>
<dbReference type="EC" id="7.1.1.-" evidence="5"/>
<keyword evidence="9" id="KW-1185">Reference proteome</keyword>
<proteinExistence type="inferred from homology"/>
<evidence type="ECO:0000256" key="3">
    <source>
        <dbReference type="ARBA" id="ARBA00022989"/>
    </source>
</evidence>
<dbReference type="AlphaFoldDB" id="A0A1I3GDI7"/>
<evidence type="ECO:0000256" key="2">
    <source>
        <dbReference type="ARBA" id="ARBA00022692"/>
    </source>
</evidence>
<gene>
    <name evidence="5" type="primary">nuoN</name>
    <name evidence="8" type="ORF">SAMN04487959_1303</name>
</gene>
<feature type="domain" description="NADH:quinone oxidoreductase/Mrp antiporter transmembrane" evidence="7">
    <location>
        <begin position="119"/>
        <end position="408"/>
    </location>
</feature>
<evidence type="ECO:0000313" key="9">
    <source>
        <dbReference type="Proteomes" id="UP000199040"/>
    </source>
</evidence>
<feature type="transmembrane region" description="Helical" evidence="5">
    <location>
        <begin position="359"/>
        <end position="382"/>
    </location>
</feature>
<feature type="transmembrane region" description="Helical" evidence="5">
    <location>
        <begin position="33"/>
        <end position="53"/>
    </location>
</feature>
<feature type="transmembrane region" description="Helical" evidence="5">
    <location>
        <begin position="442"/>
        <end position="461"/>
    </location>
</feature>
<feature type="transmembrane region" description="Helical" evidence="5">
    <location>
        <begin position="125"/>
        <end position="144"/>
    </location>
</feature>
<dbReference type="Pfam" id="PF00361">
    <property type="entry name" value="Proton_antipo_M"/>
    <property type="match status" value="1"/>
</dbReference>
<comment type="catalytic activity">
    <reaction evidence="5">
        <text>a quinone + NADH + 5 H(+)(in) = a quinol + NAD(+) + 4 H(+)(out)</text>
        <dbReference type="Rhea" id="RHEA:57888"/>
        <dbReference type="ChEBI" id="CHEBI:15378"/>
        <dbReference type="ChEBI" id="CHEBI:24646"/>
        <dbReference type="ChEBI" id="CHEBI:57540"/>
        <dbReference type="ChEBI" id="CHEBI:57945"/>
        <dbReference type="ChEBI" id="CHEBI:132124"/>
    </reaction>
</comment>
<feature type="transmembrane region" description="Helical" evidence="5">
    <location>
        <begin position="197"/>
        <end position="222"/>
    </location>
</feature>
<dbReference type="RefSeq" id="WP_092850538.1">
    <property type="nucleotide sequence ID" value="NZ_FOPY01000030.1"/>
</dbReference>
<feature type="transmembrane region" description="Helical" evidence="5">
    <location>
        <begin position="261"/>
        <end position="282"/>
    </location>
</feature>
<dbReference type="STRING" id="442341.SAMN04487959_1303"/>
<comment type="function">
    <text evidence="5">NDH-1 shuttles electrons from NADH, via FMN and iron-sulfur (Fe-S) centers, to quinones in the respiratory chain. The immediate electron acceptor for the enzyme in this species is believed to be ubiquinone. Couples the redox reaction to proton translocation (for every two electrons transferred, four hydrogen ions are translocated across the cytoplasmic membrane), and thus conserves the redox energy in a proton gradient.</text>
</comment>
<dbReference type="PANTHER" id="PTHR22773">
    <property type="entry name" value="NADH DEHYDROGENASE"/>
    <property type="match status" value="1"/>
</dbReference>
<name>A0A1I3GDI7_9GAMM</name>
<protein>
    <recommendedName>
        <fullName evidence="5">NADH-quinone oxidoreductase subunit N</fullName>
        <ecNumber evidence="5">7.1.1.-</ecNumber>
    </recommendedName>
    <alternativeName>
        <fullName evidence="5">NADH dehydrogenase I subunit N</fullName>
    </alternativeName>
    <alternativeName>
        <fullName evidence="5">NDH-1 subunit N</fullName>
    </alternativeName>
</protein>
<dbReference type="GO" id="GO:0048038">
    <property type="term" value="F:quinone binding"/>
    <property type="evidence" value="ECO:0007669"/>
    <property type="project" value="UniProtKB-KW"/>
</dbReference>
<dbReference type="GO" id="GO:0008137">
    <property type="term" value="F:NADH dehydrogenase (ubiquinone) activity"/>
    <property type="evidence" value="ECO:0007669"/>
    <property type="project" value="InterPro"/>
</dbReference>
<keyword evidence="5" id="KW-0813">Transport</keyword>
<evidence type="ECO:0000313" key="8">
    <source>
        <dbReference type="EMBL" id="SFI21302.1"/>
    </source>
</evidence>
<keyword evidence="5" id="KW-1003">Cell membrane</keyword>
<dbReference type="EMBL" id="FOPY01000030">
    <property type="protein sequence ID" value="SFI21302.1"/>
    <property type="molecule type" value="Genomic_DNA"/>
</dbReference>
<comment type="subunit">
    <text evidence="5">NDH-1 is composed of 14 different subunits. Subunits NuoA, H, J, K, L, M, N constitute the membrane sector of the complex.</text>
</comment>
<accession>A0A1I3GDI7</accession>
<evidence type="ECO:0000256" key="6">
    <source>
        <dbReference type="RuleBase" id="RU000320"/>
    </source>
</evidence>
<dbReference type="InterPro" id="IPR010096">
    <property type="entry name" value="NADH-Q_OxRdtase_suN/2"/>
</dbReference>
<feature type="transmembrane region" description="Helical" evidence="5">
    <location>
        <begin position="6"/>
        <end position="26"/>
    </location>
</feature>
<dbReference type="InterPro" id="IPR001750">
    <property type="entry name" value="ND/Mrp_TM"/>
</dbReference>
<feature type="transmembrane region" description="Helical" evidence="5">
    <location>
        <begin position="234"/>
        <end position="255"/>
    </location>
</feature>
<keyword evidence="5" id="KW-0874">Quinone</keyword>
<feature type="transmembrane region" description="Helical" evidence="5">
    <location>
        <begin position="316"/>
        <end position="338"/>
    </location>
</feature>
<keyword evidence="5" id="KW-1278">Translocase</keyword>
<feature type="transmembrane region" description="Helical" evidence="5">
    <location>
        <begin position="100"/>
        <end position="119"/>
    </location>
</feature>
<feature type="transmembrane region" description="Helical" evidence="5">
    <location>
        <begin position="291"/>
        <end position="310"/>
    </location>
</feature>
<evidence type="ECO:0000256" key="4">
    <source>
        <dbReference type="ARBA" id="ARBA00023136"/>
    </source>
</evidence>
<feature type="transmembrane region" description="Helical" evidence="5">
    <location>
        <begin position="156"/>
        <end position="177"/>
    </location>
</feature>
<dbReference type="GO" id="GO:0012505">
    <property type="term" value="C:endomembrane system"/>
    <property type="evidence" value="ECO:0007669"/>
    <property type="project" value="UniProtKB-SubCell"/>
</dbReference>
<keyword evidence="4 5" id="KW-0472">Membrane</keyword>
<dbReference type="GO" id="GO:0042773">
    <property type="term" value="P:ATP synthesis coupled electron transport"/>
    <property type="evidence" value="ECO:0007669"/>
    <property type="project" value="InterPro"/>
</dbReference>
<sequence length="469" mass="49648">MPIGDVLPEISLTLGAVVIVLFAAFTRQQHHHWAAVLALLTIALCVVLTLAQWSGPPRLTFSGVWALDGVAISSKLVVLIAGALVVAMSPEWMRTDRRHGEYYALVLFALLGVIMMASASDTMELVLGVLLSSVASYPLAAYHRGWAPALEAGMKYFLIGALTNALLTIGVVVVFGLTGNTGYPEIAQGFAEGSDNLALTIATACIVLGLTFKLAAFPAHAWMPDVAQGSPAPAAAFLTVIPKVGAAVALARFMSLMPPDIAWRAIVAVISVMTMTLGNVAALRQTDVRRLLGWSSVSQSGYALMAIVVMGVSDQALTALVFFLATYVIANLAAFAVVTHLRGRTALEDYQGLARNAPIAATILIASLLSLVGIPPLIGFFGKFMLFSVTIEGGYTWLAFVAAVNTVVSLFYYLRIAASMMFSDARPVVHVLMGQWARSTMVVAGLLLVVGGLGAETLMIFTDSIRFAL</sequence>
<keyword evidence="3 5" id="KW-1133">Transmembrane helix</keyword>
<feature type="transmembrane region" description="Helical" evidence="5">
    <location>
        <begin position="394"/>
        <end position="414"/>
    </location>
</feature>
<evidence type="ECO:0000259" key="7">
    <source>
        <dbReference type="Pfam" id="PF00361"/>
    </source>
</evidence>
<organism evidence="8 9">
    <name type="scientific">Modicisalibacter xianhensis</name>
    <dbReference type="NCBI Taxonomy" id="442341"/>
    <lineage>
        <taxon>Bacteria</taxon>
        <taxon>Pseudomonadati</taxon>
        <taxon>Pseudomonadota</taxon>
        <taxon>Gammaproteobacteria</taxon>
        <taxon>Oceanospirillales</taxon>
        <taxon>Halomonadaceae</taxon>
        <taxon>Modicisalibacter</taxon>
    </lineage>
</organism>
<comment type="similarity">
    <text evidence="5">Belongs to the complex I subunit 2 family.</text>
</comment>
<dbReference type="HAMAP" id="MF_00445">
    <property type="entry name" value="NDH1_NuoN_1"/>
    <property type="match status" value="1"/>
</dbReference>
<keyword evidence="5" id="KW-0520">NAD</keyword>
<keyword evidence="5" id="KW-0830">Ubiquinone</keyword>
<comment type="subcellular location">
    <subcellularLocation>
        <location evidence="5">Cell membrane</location>
        <topology evidence="5">Multi-pass membrane protein</topology>
    </subcellularLocation>
    <subcellularLocation>
        <location evidence="1">Endomembrane system</location>
        <topology evidence="1">Multi-pass membrane protein</topology>
    </subcellularLocation>
    <subcellularLocation>
        <location evidence="6">Membrane</location>
        <topology evidence="6">Multi-pass membrane protein</topology>
    </subcellularLocation>
</comment>
<reference evidence="8 9" key="1">
    <citation type="submission" date="2016-10" db="EMBL/GenBank/DDBJ databases">
        <authorList>
            <person name="de Groot N.N."/>
        </authorList>
    </citation>
    <scope>NUCLEOTIDE SEQUENCE [LARGE SCALE GENOMIC DNA]</scope>
    <source>
        <strain evidence="8 9">CGMCC 1.6848</strain>
    </source>
</reference>
<dbReference type="Proteomes" id="UP000199040">
    <property type="component" value="Unassembled WGS sequence"/>
</dbReference>
<dbReference type="PRINTS" id="PR01434">
    <property type="entry name" value="NADHDHGNASE5"/>
</dbReference>
<dbReference type="GO" id="GO:0005886">
    <property type="term" value="C:plasma membrane"/>
    <property type="evidence" value="ECO:0007669"/>
    <property type="project" value="UniProtKB-SubCell"/>
</dbReference>
<feature type="transmembrane region" description="Helical" evidence="5">
    <location>
        <begin position="65"/>
        <end position="88"/>
    </location>
</feature>
<dbReference type="GO" id="GO:0050136">
    <property type="term" value="F:NADH dehydrogenase (quinone) (non-electrogenic) activity"/>
    <property type="evidence" value="ECO:0007669"/>
    <property type="project" value="UniProtKB-UniRule"/>
</dbReference>
<evidence type="ECO:0000256" key="1">
    <source>
        <dbReference type="ARBA" id="ARBA00004127"/>
    </source>
</evidence>